<sequence>MKDVCEMEIDFLHQTGHWILFLLKGGYIAIRQWDE</sequence>
<comment type="caution">
    <text evidence="1">The sequence shown here is derived from an EMBL/GenBank/DDBJ whole genome shotgun (WGS) entry which is preliminary data.</text>
</comment>
<name>J9F7J5_9ZZZZ</name>
<evidence type="ECO:0000313" key="1">
    <source>
        <dbReference type="EMBL" id="EJW90871.1"/>
    </source>
</evidence>
<protein>
    <submittedName>
        <fullName evidence="1">Uncharacterized protein</fullName>
    </submittedName>
</protein>
<gene>
    <name evidence="1" type="ORF">EVA_21031</name>
</gene>
<reference evidence="1" key="1">
    <citation type="journal article" date="2012" name="PLoS ONE">
        <title>Gene sets for utilization of primary and secondary nutrition supplies in the distal gut of endangered iberian lynx.</title>
        <authorList>
            <person name="Alcaide M."/>
            <person name="Messina E."/>
            <person name="Richter M."/>
            <person name="Bargiela R."/>
            <person name="Peplies J."/>
            <person name="Huws S.A."/>
            <person name="Newbold C.J."/>
            <person name="Golyshin P.N."/>
            <person name="Simon M.A."/>
            <person name="Lopez G."/>
            <person name="Yakimov M.M."/>
            <person name="Ferrer M."/>
        </authorList>
    </citation>
    <scope>NUCLEOTIDE SEQUENCE</scope>
</reference>
<proteinExistence type="predicted"/>
<dbReference type="EMBL" id="AMCI01008559">
    <property type="protein sequence ID" value="EJW90871.1"/>
    <property type="molecule type" value="Genomic_DNA"/>
</dbReference>
<organism evidence="1">
    <name type="scientific">gut metagenome</name>
    <dbReference type="NCBI Taxonomy" id="749906"/>
    <lineage>
        <taxon>unclassified sequences</taxon>
        <taxon>metagenomes</taxon>
        <taxon>organismal metagenomes</taxon>
    </lineage>
</organism>
<dbReference type="AlphaFoldDB" id="J9F7J5"/>
<accession>J9F7J5</accession>